<dbReference type="CDD" id="cd00004">
    <property type="entry name" value="Sortase"/>
    <property type="match status" value="1"/>
</dbReference>
<gene>
    <name evidence="3" type="ORF">UY16_C0019G0013</name>
</gene>
<dbReference type="InterPro" id="IPR005754">
    <property type="entry name" value="Sortase"/>
</dbReference>
<evidence type="ECO:0000313" key="4">
    <source>
        <dbReference type="Proteomes" id="UP000034739"/>
    </source>
</evidence>
<keyword evidence="2" id="KW-1133">Transmembrane helix</keyword>
<dbReference type="NCBIfam" id="TIGR01076">
    <property type="entry name" value="sortase_fam"/>
    <property type="match status" value="1"/>
</dbReference>
<dbReference type="SUPFAM" id="SSF63817">
    <property type="entry name" value="Sortase"/>
    <property type="match status" value="1"/>
</dbReference>
<organism evidence="3 4">
    <name type="scientific">Candidatus Gottesmanbacteria bacterium GW2011_GWA2_47_9</name>
    <dbReference type="NCBI Taxonomy" id="1618445"/>
    <lineage>
        <taxon>Bacteria</taxon>
        <taxon>Candidatus Gottesmaniibacteriota</taxon>
    </lineage>
</organism>
<dbReference type="InterPro" id="IPR023365">
    <property type="entry name" value="Sortase_dom-sf"/>
</dbReference>
<keyword evidence="2" id="KW-0812">Transmembrane</keyword>
<protein>
    <submittedName>
        <fullName evidence="3">Sortase family protein</fullName>
    </submittedName>
</protein>
<keyword evidence="1" id="KW-0378">Hydrolase</keyword>
<keyword evidence="2" id="KW-0472">Membrane</keyword>
<sequence length="250" mass="27347">MLYQYVKAAPRALKPKKKAPMALSFVLMAAGFLVLTWVLWPIISFSVISDTLFAGIVAPVPDGHKEAVVGTGFLAPLALAAGDDSNSETSVDFTNANAWFPNKPQKKVVTPVNTYTLSIPKLKISGAAVVISGDDLSKSLIHYGGTGLPGDYGTAVIFGHSTLPQFFSPTNYKTIFSTLPTLVVGDEFFVTYDGVEYRYQVHEMIVTEPTDLTPLEQHFDDSYITLITCVPPGTYWKRLNVRARLVRPAR</sequence>
<comment type="caution">
    <text evidence="3">The sequence shown here is derived from an EMBL/GenBank/DDBJ whole genome shotgun (WGS) entry which is preliminary data.</text>
</comment>
<dbReference type="Proteomes" id="UP000034739">
    <property type="component" value="Unassembled WGS sequence"/>
</dbReference>
<evidence type="ECO:0000313" key="3">
    <source>
        <dbReference type="EMBL" id="KKU87752.1"/>
    </source>
</evidence>
<dbReference type="Gene3D" id="2.40.260.10">
    <property type="entry name" value="Sortase"/>
    <property type="match status" value="1"/>
</dbReference>
<feature type="transmembrane region" description="Helical" evidence="2">
    <location>
        <begin position="21"/>
        <end position="43"/>
    </location>
</feature>
<accession>A0A0G1U0Y3</accession>
<proteinExistence type="predicted"/>
<reference evidence="3 4" key="1">
    <citation type="journal article" date="2015" name="Nature">
        <title>rRNA introns, odd ribosomes, and small enigmatic genomes across a large radiation of phyla.</title>
        <authorList>
            <person name="Brown C.T."/>
            <person name="Hug L.A."/>
            <person name="Thomas B.C."/>
            <person name="Sharon I."/>
            <person name="Castelle C.J."/>
            <person name="Singh A."/>
            <person name="Wilkins M.J."/>
            <person name="Williams K.H."/>
            <person name="Banfield J.F."/>
        </authorList>
    </citation>
    <scope>NUCLEOTIDE SEQUENCE [LARGE SCALE GENOMIC DNA]</scope>
</reference>
<evidence type="ECO:0000256" key="2">
    <source>
        <dbReference type="SAM" id="Phobius"/>
    </source>
</evidence>
<dbReference type="Pfam" id="PF04203">
    <property type="entry name" value="Sortase"/>
    <property type="match status" value="1"/>
</dbReference>
<evidence type="ECO:0000256" key="1">
    <source>
        <dbReference type="ARBA" id="ARBA00022801"/>
    </source>
</evidence>
<name>A0A0G1U0Y3_9BACT</name>
<dbReference type="EMBL" id="LCOY01000019">
    <property type="protein sequence ID" value="KKU87752.1"/>
    <property type="molecule type" value="Genomic_DNA"/>
</dbReference>
<dbReference type="AlphaFoldDB" id="A0A0G1U0Y3"/>
<dbReference type="GO" id="GO:0016787">
    <property type="term" value="F:hydrolase activity"/>
    <property type="evidence" value="ECO:0007669"/>
    <property type="project" value="UniProtKB-KW"/>
</dbReference>